<gene>
    <name evidence="2" type="ORF">SAMN04488494_0567</name>
</gene>
<protein>
    <submittedName>
        <fullName evidence="2">Uncharacterized protein</fullName>
    </submittedName>
</protein>
<name>A0A1M7CY67_XYLRU</name>
<evidence type="ECO:0000313" key="2">
    <source>
        <dbReference type="EMBL" id="SHL72206.1"/>
    </source>
</evidence>
<evidence type="ECO:0000313" key="3">
    <source>
        <dbReference type="Proteomes" id="UP000184280"/>
    </source>
</evidence>
<dbReference type="Proteomes" id="UP000184280">
    <property type="component" value="Unassembled WGS sequence"/>
</dbReference>
<dbReference type="RefSeq" id="WP_073042589.1">
    <property type="nucleotide sequence ID" value="NZ_FRCJ01000001.1"/>
</dbReference>
<evidence type="ECO:0000256" key="1">
    <source>
        <dbReference type="SAM" id="Coils"/>
    </source>
</evidence>
<proteinExistence type="predicted"/>
<dbReference type="EMBL" id="FRCJ01000001">
    <property type="protein sequence ID" value="SHL72206.1"/>
    <property type="molecule type" value="Genomic_DNA"/>
</dbReference>
<dbReference type="AlphaFoldDB" id="A0A1M7CY67"/>
<organism evidence="2 3">
    <name type="scientific">Xylanibacter ruminicola</name>
    <name type="common">Prevotella ruminicola</name>
    <dbReference type="NCBI Taxonomy" id="839"/>
    <lineage>
        <taxon>Bacteria</taxon>
        <taxon>Pseudomonadati</taxon>
        <taxon>Bacteroidota</taxon>
        <taxon>Bacteroidia</taxon>
        <taxon>Bacteroidales</taxon>
        <taxon>Prevotellaceae</taxon>
        <taxon>Xylanibacter</taxon>
    </lineage>
</organism>
<feature type="coiled-coil region" evidence="1">
    <location>
        <begin position="20"/>
        <end position="61"/>
    </location>
</feature>
<accession>A0A1M7CY67</accession>
<sequence>MSTLVRELVIDHNLTPELQLKSVIKQYNSLEGYARKLEKKIEELKKDNAEKKEENRRLFGTKTTLYRENKRLNAHIEWLESKLGKSEGEGAKD</sequence>
<reference evidence="2 3" key="1">
    <citation type="submission" date="2016-11" db="EMBL/GenBank/DDBJ databases">
        <authorList>
            <person name="Jaros S."/>
            <person name="Januszkiewicz K."/>
            <person name="Wedrychowicz H."/>
        </authorList>
    </citation>
    <scope>NUCLEOTIDE SEQUENCE [LARGE SCALE GENOMIC DNA]</scope>
    <source>
        <strain evidence="2 3">BPI-34</strain>
    </source>
</reference>
<keyword evidence="1" id="KW-0175">Coiled coil</keyword>